<evidence type="ECO:0000256" key="2">
    <source>
        <dbReference type="ARBA" id="ARBA00023002"/>
    </source>
</evidence>
<keyword evidence="1" id="KW-0521">NADP</keyword>
<dbReference type="EMBL" id="CM009297">
    <property type="protein sequence ID" value="PNT23931.1"/>
    <property type="molecule type" value="Genomic_DNA"/>
</dbReference>
<evidence type="ECO:0000256" key="1">
    <source>
        <dbReference type="ARBA" id="ARBA00022857"/>
    </source>
</evidence>
<dbReference type="Gene3D" id="3.40.50.720">
    <property type="entry name" value="NAD(P)-binding Rossmann-like Domain"/>
    <property type="match status" value="1"/>
</dbReference>
<accession>A0A2K1ZF77</accession>
<dbReference type="STRING" id="3694.A0A2K1ZF77"/>
<dbReference type="InterPro" id="IPR036291">
    <property type="entry name" value="NAD(P)-bd_dom_sf"/>
</dbReference>
<proteinExistence type="inferred from homology"/>
<comment type="similarity">
    <text evidence="3">Belongs to the short-chain dehydrogenases/reductases (SDR) family. SDR65C subfamily.</text>
</comment>
<organism evidence="4 5">
    <name type="scientific">Populus trichocarpa</name>
    <name type="common">Western balsam poplar</name>
    <name type="synonym">Populus balsamifera subsp. trichocarpa</name>
    <dbReference type="NCBI Taxonomy" id="3694"/>
    <lineage>
        <taxon>Eukaryota</taxon>
        <taxon>Viridiplantae</taxon>
        <taxon>Streptophyta</taxon>
        <taxon>Embryophyta</taxon>
        <taxon>Tracheophyta</taxon>
        <taxon>Spermatophyta</taxon>
        <taxon>Magnoliopsida</taxon>
        <taxon>eudicotyledons</taxon>
        <taxon>Gunneridae</taxon>
        <taxon>Pentapetalae</taxon>
        <taxon>rosids</taxon>
        <taxon>fabids</taxon>
        <taxon>Malpighiales</taxon>
        <taxon>Salicaceae</taxon>
        <taxon>Saliceae</taxon>
        <taxon>Populus</taxon>
    </lineage>
</organism>
<sequence length="219" mass="24004">MYEEPSQLDACIRQWKEKGLKVSGSVCDVSSQADRGKLINEDSSLFCGKLNILMYLSSYFKKKKKLISHLDYTAEDFSFLVNTNLQSAFHLSQLAHPLLKASGAGRIVFVSSICSVVSVNIGYPIYSAAKRNLACELAKDNIRVNSVAPWFIRTPMTEDGLKNENVVKELAYQTPMRRSGEPGEVSPVVAFLCLPAPSFTTGQVICIGGGMSVNGFFMG</sequence>
<dbReference type="PANTHER" id="PTHR42898:SF6">
    <property type="entry name" value="NADP-DEPENDENT MANNITOL DEHYDROGENASE"/>
    <property type="match status" value="1"/>
</dbReference>
<dbReference type="Pfam" id="PF13561">
    <property type="entry name" value="adh_short_C2"/>
    <property type="match status" value="1"/>
</dbReference>
<dbReference type="SUPFAM" id="SSF51735">
    <property type="entry name" value="NAD(P)-binding Rossmann-fold domains"/>
    <property type="match status" value="1"/>
</dbReference>
<evidence type="ECO:0000313" key="4">
    <source>
        <dbReference type="EMBL" id="PNT23931.1"/>
    </source>
</evidence>
<dbReference type="InParanoid" id="A0A2K1ZF77"/>
<dbReference type="InterPro" id="IPR002347">
    <property type="entry name" value="SDR_fam"/>
</dbReference>
<gene>
    <name evidence="4" type="ORF">POPTR_008G107000</name>
</gene>
<dbReference type="Proteomes" id="UP000006729">
    <property type="component" value="Chromosome 8"/>
</dbReference>
<dbReference type="GO" id="GO:0016491">
    <property type="term" value="F:oxidoreductase activity"/>
    <property type="evidence" value="ECO:0007669"/>
    <property type="project" value="UniProtKB-KW"/>
</dbReference>
<dbReference type="PANTHER" id="PTHR42898">
    <property type="entry name" value="TROPINONE REDUCTASE"/>
    <property type="match status" value="1"/>
</dbReference>
<protein>
    <submittedName>
        <fullName evidence="4">Uncharacterized protein</fullName>
    </submittedName>
</protein>
<keyword evidence="5" id="KW-1185">Reference proteome</keyword>
<dbReference type="InterPro" id="IPR045000">
    <property type="entry name" value="TR"/>
</dbReference>
<name>A0A2K1ZF77_POPTR</name>
<reference evidence="4 5" key="1">
    <citation type="journal article" date="2006" name="Science">
        <title>The genome of black cottonwood, Populus trichocarpa (Torr. &amp; Gray).</title>
        <authorList>
            <person name="Tuskan G.A."/>
            <person name="Difazio S."/>
            <person name="Jansson S."/>
            <person name="Bohlmann J."/>
            <person name="Grigoriev I."/>
            <person name="Hellsten U."/>
            <person name="Putnam N."/>
            <person name="Ralph S."/>
            <person name="Rombauts S."/>
            <person name="Salamov A."/>
            <person name="Schein J."/>
            <person name="Sterck L."/>
            <person name="Aerts A."/>
            <person name="Bhalerao R.R."/>
            <person name="Bhalerao R.P."/>
            <person name="Blaudez D."/>
            <person name="Boerjan W."/>
            <person name="Brun A."/>
            <person name="Brunner A."/>
            <person name="Busov V."/>
            <person name="Campbell M."/>
            <person name="Carlson J."/>
            <person name="Chalot M."/>
            <person name="Chapman J."/>
            <person name="Chen G.L."/>
            <person name="Cooper D."/>
            <person name="Coutinho P.M."/>
            <person name="Couturier J."/>
            <person name="Covert S."/>
            <person name="Cronk Q."/>
            <person name="Cunningham R."/>
            <person name="Davis J."/>
            <person name="Degroeve S."/>
            <person name="Dejardin A."/>
            <person name="Depamphilis C."/>
            <person name="Detter J."/>
            <person name="Dirks B."/>
            <person name="Dubchak I."/>
            <person name="Duplessis S."/>
            <person name="Ehlting J."/>
            <person name="Ellis B."/>
            <person name="Gendler K."/>
            <person name="Goodstein D."/>
            <person name="Gribskov M."/>
            <person name="Grimwood J."/>
            <person name="Groover A."/>
            <person name="Gunter L."/>
            <person name="Hamberger B."/>
            <person name="Heinze B."/>
            <person name="Helariutta Y."/>
            <person name="Henrissat B."/>
            <person name="Holligan D."/>
            <person name="Holt R."/>
            <person name="Huang W."/>
            <person name="Islam-Faridi N."/>
            <person name="Jones S."/>
            <person name="Jones-Rhoades M."/>
            <person name="Jorgensen R."/>
            <person name="Joshi C."/>
            <person name="Kangasjarvi J."/>
            <person name="Karlsson J."/>
            <person name="Kelleher C."/>
            <person name="Kirkpatrick R."/>
            <person name="Kirst M."/>
            <person name="Kohler A."/>
            <person name="Kalluri U."/>
            <person name="Larimer F."/>
            <person name="Leebens-Mack J."/>
            <person name="Leple J.C."/>
            <person name="Locascio P."/>
            <person name="Lou Y."/>
            <person name="Lucas S."/>
            <person name="Martin F."/>
            <person name="Montanini B."/>
            <person name="Napoli C."/>
            <person name="Nelson D.R."/>
            <person name="Nelson C."/>
            <person name="Nieminen K."/>
            <person name="Nilsson O."/>
            <person name="Pereda V."/>
            <person name="Peter G."/>
            <person name="Philippe R."/>
            <person name="Pilate G."/>
            <person name="Poliakov A."/>
            <person name="Razumovskaya J."/>
            <person name="Richardson P."/>
            <person name="Rinaldi C."/>
            <person name="Ritland K."/>
            <person name="Rouze P."/>
            <person name="Ryaboy D."/>
            <person name="Schmutz J."/>
            <person name="Schrader J."/>
            <person name="Segerman B."/>
            <person name="Shin H."/>
            <person name="Siddiqui A."/>
            <person name="Sterky F."/>
            <person name="Terry A."/>
            <person name="Tsai C.J."/>
            <person name="Uberbacher E."/>
            <person name="Unneberg P."/>
            <person name="Vahala J."/>
            <person name="Wall K."/>
            <person name="Wessler S."/>
            <person name="Yang G."/>
            <person name="Yin T."/>
            <person name="Douglas C."/>
            <person name="Marra M."/>
            <person name="Sandberg G."/>
            <person name="Van de Peer Y."/>
            <person name="Rokhsar D."/>
        </authorList>
    </citation>
    <scope>NUCLEOTIDE SEQUENCE [LARGE SCALE GENOMIC DNA]</scope>
    <source>
        <strain evidence="5">cv. Nisqually</strain>
    </source>
</reference>
<evidence type="ECO:0000313" key="5">
    <source>
        <dbReference type="Proteomes" id="UP000006729"/>
    </source>
</evidence>
<evidence type="ECO:0000256" key="3">
    <source>
        <dbReference type="ARBA" id="ARBA00025714"/>
    </source>
</evidence>
<dbReference type="AlphaFoldDB" id="A0A2K1ZF77"/>
<keyword evidence="2" id="KW-0560">Oxidoreductase</keyword>
<dbReference type="PRINTS" id="PR00081">
    <property type="entry name" value="GDHRDH"/>
</dbReference>